<accession>A0AAW1L819</accession>
<protein>
    <submittedName>
        <fullName evidence="1">Uncharacterized protein</fullName>
    </submittedName>
</protein>
<dbReference type="AlphaFoldDB" id="A0AAW1L819"/>
<comment type="caution">
    <text evidence="1">The sequence shown here is derived from an EMBL/GenBank/DDBJ whole genome shotgun (WGS) entry which is preliminary data.</text>
</comment>
<proteinExistence type="predicted"/>
<sequence>MERNSSTGYAPRGDANCRTASEDNTELLEFFGKLDHCDISHKVHQPYVMTGLLRPMQPGIQCPDARDIVTRTYVYTH</sequence>
<dbReference type="EMBL" id="JASPKY010000159">
    <property type="protein sequence ID" value="KAK9729584.1"/>
    <property type="molecule type" value="Genomic_DNA"/>
</dbReference>
<name>A0AAW1L819_POPJA</name>
<evidence type="ECO:0000313" key="1">
    <source>
        <dbReference type="EMBL" id="KAK9729584.1"/>
    </source>
</evidence>
<keyword evidence="2" id="KW-1185">Reference proteome</keyword>
<dbReference type="Proteomes" id="UP001458880">
    <property type="component" value="Unassembled WGS sequence"/>
</dbReference>
<evidence type="ECO:0000313" key="2">
    <source>
        <dbReference type="Proteomes" id="UP001458880"/>
    </source>
</evidence>
<organism evidence="1 2">
    <name type="scientific">Popillia japonica</name>
    <name type="common">Japanese beetle</name>
    <dbReference type="NCBI Taxonomy" id="7064"/>
    <lineage>
        <taxon>Eukaryota</taxon>
        <taxon>Metazoa</taxon>
        <taxon>Ecdysozoa</taxon>
        <taxon>Arthropoda</taxon>
        <taxon>Hexapoda</taxon>
        <taxon>Insecta</taxon>
        <taxon>Pterygota</taxon>
        <taxon>Neoptera</taxon>
        <taxon>Endopterygota</taxon>
        <taxon>Coleoptera</taxon>
        <taxon>Polyphaga</taxon>
        <taxon>Scarabaeiformia</taxon>
        <taxon>Scarabaeidae</taxon>
        <taxon>Rutelinae</taxon>
        <taxon>Popillia</taxon>
    </lineage>
</organism>
<gene>
    <name evidence="1" type="ORF">QE152_g15851</name>
</gene>
<reference evidence="1 2" key="1">
    <citation type="journal article" date="2024" name="BMC Genomics">
        <title>De novo assembly and annotation of Popillia japonica's genome with initial clues to its potential as an invasive pest.</title>
        <authorList>
            <person name="Cucini C."/>
            <person name="Boschi S."/>
            <person name="Funari R."/>
            <person name="Cardaioli E."/>
            <person name="Iannotti N."/>
            <person name="Marturano G."/>
            <person name="Paoli F."/>
            <person name="Bruttini M."/>
            <person name="Carapelli A."/>
            <person name="Frati F."/>
            <person name="Nardi F."/>
        </authorList>
    </citation>
    <scope>NUCLEOTIDE SEQUENCE [LARGE SCALE GENOMIC DNA]</scope>
    <source>
        <strain evidence="1">DMR45628</strain>
    </source>
</reference>